<dbReference type="EMBL" id="JABEZV010000006">
    <property type="protein sequence ID" value="MBA0713020.1"/>
    <property type="molecule type" value="Genomic_DNA"/>
</dbReference>
<evidence type="ECO:0000313" key="2">
    <source>
        <dbReference type="Proteomes" id="UP000593574"/>
    </source>
</evidence>
<sequence length="111" mass="11810">MLTTTAFALDRPSAVGITIARISPPSSTCTWGLITGQPSIPGLTYATRLSTFSQQIPSICVLSTLVLELLFFSSMEIRPSNISTCYGNGSSSELTYVEIYNLGPTLVPSVS</sequence>
<dbReference type="Proteomes" id="UP000593574">
    <property type="component" value="Unassembled WGS sequence"/>
</dbReference>
<evidence type="ECO:0000313" key="1">
    <source>
        <dbReference type="EMBL" id="MBA0713020.1"/>
    </source>
</evidence>
<protein>
    <submittedName>
        <fullName evidence="1">Uncharacterized protein</fullName>
    </submittedName>
</protein>
<comment type="caution">
    <text evidence="1">The sequence shown here is derived from an EMBL/GenBank/DDBJ whole genome shotgun (WGS) entry which is preliminary data.</text>
</comment>
<organism evidence="1 2">
    <name type="scientific">Gossypium laxum</name>
    <dbReference type="NCBI Taxonomy" id="34288"/>
    <lineage>
        <taxon>Eukaryota</taxon>
        <taxon>Viridiplantae</taxon>
        <taxon>Streptophyta</taxon>
        <taxon>Embryophyta</taxon>
        <taxon>Tracheophyta</taxon>
        <taxon>Spermatophyta</taxon>
        <taxon>Magnoliopsida</taxon>
        <taxon>eudicotyledons</taxon>
        <taxon>Gunneridae</taxon>
        <taxon>Pentapetalae</taxon>
        <taxon>rosids</taxon>
        <taxon>malvids</taxon>
        <taxon>Malvales</taxon>
        <taxon>Malvaceae</taxon>
        <taxon>Malvoideae</taxon>
        <taxon>Gossypium</taxon>
    </lineage>
</organism>
<gene>
    <name evidence="1" type="ORF">Golax_012080</name>
</gene>
<reference evidence="1 2" key="1">
    <citation type="journal article" date="2019" name="Genome Biol. Evol.">
        <title>Insights into the evolution of the New World diploid cottons (Gossypium, subgenus Houzingenia) based on genome sequencing.</title>
        <authorList>
            <person name="Grover C.E."/>
            <person name="Arick M.A. 2nd"/>
            <person name="Thrash A."/>
            <person name="Conover J.L."/>
            <person name="Sanders W.S."/>
            <person name="Peterson D.G."/>
            <person name="Frelichowski J.E."/>
            <person name="Scheffler J.A."/>
            <person name="Scheffler B.E."/>
            <person name="Wendel J.F."/>
        </authorList>
    </citation>
    <scope>NUCLEOTIDE SEQUENCE [LARGE SCALE GENOMIC DNA]</scope>
    <source>
        <strain evidence="1">4</strain>
        <tissue evidence="1">Leaf</tissue>
    </source>
</reference>
<feature type="non-terminal residue" evidence="1">
    <location>
        <position position="111"/>
    </location>
</feature>
<dbReference type="AlphaFoldDB" id="A0A7J8ZN01"/>
<name>A0A7J8ZN01_9ROSI</name>
<keyword evidence="2" id="KW-1185">Reference proteome</keyword>
<accession>A0A7J8ZN01</accession>
<proteinExistence type="predicted"/>